<dbReference type="Proteomes" id="UP000054495">
    <property type="component" value="Unassembled WGS sequence"/>
</dbReference>
<dbReference type="AlphaFoldDB" id="A0A0D6LL86"/>
<sequence length="120" mass="13628">MDTQYLRMTCDAFMKRLRRCVRAKELHHTCFHLLASHRNCESRPTSGRVVLMENAWPPNYSQNVQQNANGLGSYGDNFNSCTSVARSEGSLCTSNVFAHHIRLDNVNSSCVDIARMLTDF</sequence>
<organism evidence="1 2">
    <name type="scientific">Ancylostoma ceylanicum</name>
    <dbReference type="NCBI Taxonomy" id="53326"/>
    <lineage>
        <taxon>Eukaryota</taxon>
        <taxon>Metazoa</taxon>
        <taxon>Ecdysozoa</taxon>
        <taxon>Nematoda</taxon>
        <taxon>Chromadorea</taxon>
        <taxon>Rhabditida</taxon>
        <taxon>Rhabditina</taxon>
        <taxon>Rhabditomorpha</taxon>
        <taxon>Strongyloidea</taxon>
        <taxon>Ancylostomatidae</taxon>
        <taxon>Ancylostomatinae</taxon>
        <taxon>Ancylostoma</taxon>
    </lineage>
</organism>
<gene>
    <name evidence="1" type="ORF">ANCCEY_08984</name>
</gene>
<evidence type="ECO:0000313" key="1">
    <source>
        <dbReference type="EMBL" id="EPB71908.1"/>
    </source>
</evidence>
<accession>A0A0D6LL86</accession>
<evidence type="ECO:0000313" key="2">
    <source>
        <dbReference type="Proteomes" id="UP000054495"/>
    </source>
</evidence>
<dbReference type="EMBL" id="KE125080">
    <property type="protein sequence ID" value="EPB71908.1"/>
    <property type="molecule type" value="Genomic_DNA"/>
</dbReference>
<keyword evidence="2" id="KW-1185">Reference proteome</keyword>
<reference evidence="1 2" key="1">
    <citation type="submission" date="2013-05" db="EMBL/GenBank/DDBJ databases">
        <title>Draft genome of the parasitic nematode Anyclostoma ceylanicum.</title>
        <authorList>
            <person name="Mitreva M."/>
        </authorList>
    </citation>
    <scope>NUCLEOTIDE SEQUENCE [LARGE SCALE GENOMIC DNA]</scope>
</reference>
<name>A0A0D6LL86_9BILA</name>
<protein>
    <submittedName>
        <fullName evidence="1">Uncharacterized protein</fullName>
    </submittedName>
</protein>
<proteinExistence type="predicted"/>